<dbReference type="EMBL" id="NQVE01000142">
    <property type="protein sequence ID" value="RAL44682.1"/>
    <property type="molecule type" value="Genomic_DNA"/>
</dbReference>
<evidence type="ECO:0000313" key="2">
    <source>
        <dbReference type="Proteomes" id="UP000249390"/>
    </source>
</evidence>
<comment type="caution">
    <text evidence="1">The sequence shown here is derived from an EMBL/GenBank/DDBJ whole genome shotgun (WGS) entry which is preliminary data.</text>
</comment>
<protein>
    <submittedName>
        <fullName evidence="1">Uncharacterized protein</fullName>
    </submittedName>
</protein>
<proteinExistence type="predicted"/>
<organism evidence="1 2">
    <name type="scientific">Cuscuta australis</name>
    <dbReference type="NCBI Taxonomy" id="267555"/>
    <lineage>
        <taxon>Eukaryota</taxon>
        <taxon>Viridiplantae</taxon>
        <taxon>Streptophyta</taxon>
        <taxon>Embryophyta</taxon>
        <taxon>Tracheophyta</taxon>
        <taxon>Spermatophyta</taxon>
        <taxon>Magnoliopsida</taxon>
        <taxon>eudicotyledons</taxon>
        <taxon>Gunneridae</taxon>
        <taxon>Pentapetalae</taxon>
        <taxon>asterids</taxon>
        <taxon>lamiids</taxon>
        <taxon>Solanales</taxon>
        <taxon>Convolvulaceae</taxon>
        <taxon>Cuscuteae</taxon>
        <taxon>Cuscuta</taxon>
        <taxon>Cuscuta subgen. Grammica</taxon>
        <taxon>Cuscuta sect. Cleistogrammica</taxon>
    </lineage>
</organism>
<evidence type="ECO:0000313" key="1">
    <source>
        <dbReference type="EMBL" id="RAL44682.1"/>
    </source>
</evidence>
<sequence>MQGQGFVTLPWISYRGGAKQRADVRICRGHYTSPLSSYVAKDFTVNRVTLHSGKFFFGKVRPSLSFKISEPCTCFYGIEKANLEDHDSWPRFILIVDQYVDNYLTQGRKTKLDILSSPLNVWIVLKANKWRIKEDEARKYFQQLINDIGNASHFDKVQFVWRHGVVVVSNAYPRVMNTVLDLRPSVCINVVVFIVTKNDPRQRGRHILLLGRG</sequence>
<keyword evidence="2" id="KW-1185">Reference proteome</keyword>
<dbReference type="AlphaFoldDB" id="A0A328DFV9"/>
<accession>A0A328DFV9</accession>
<name>A0A328DFV9_9ASTE</name>
<gene>
    <name evidence="1" type="ORF">DM860_003441</name>
</gene>
<dbReference type="Proteomes" id="UP000249390">
    <property type="component" value="Unassembled WGS sequence"/>
</dbReference>
<reference evidence="1 2" key="1">
    <citation type="submission" date="2018-06" db="EMBL/GenBank/DDBJ databases">
        <title>The Genome of Cuscuta australis (Dodder) Provides Insight into the Evolution of Plant Parasitism.</title>
        <authorList>
            <person name="Liu H."/>
        </authorList>
    </citation>
    <scope>NUCLEOTIDE SEQUENCE [LARGE SCALE GENOMIC DNA]</scope>
    <source>
        <strain evidence="2">cv. Yunnan</strain>
        <tissue evidence="1">Vines</tissue>
    </source>
</reference>